<feature type="transmembrane region" description="Helical" evidence="6">
    <location>
        <begin position="151"/>
        <end position="175"/>
    </location>
</feature>
<evidence type="ECO:0000313" key="8">
    <source>
        <dbReference type="Proteomes" id="UP000696280"/>
    </source>
</evidence>
<sequence length="176" mass="19504">MADQTFPIRLAQTLGLTTQGIIAGLSLSYSIIAVPRLLESPTPLMLKQWATMYNTGKLFMPPLSLLSASTFFYLASQFRHVPSSLAAQKYWMFITAGILACAQVPYTVLLMKGTNGRLMEKEKEVRSLKSGDRIVEIGVGERESARELVDWWAVLNLGRSTFLTAGFVVAVWNVVN</sequence>
<evidence type="ECO:0000256" key="6">
    <source>
        <dbReference type="SAM" id="Phobius"/>
    </source>
</evidence>
<keyword evidence="2 6" id="KW-0812">Transmembrane</keyword>
<evidence type="ECO:0000313" key="7">
    <source>
        <dbReference type="EMBL" id="CAG8959020.1"/>
    </source>
</evidence>
<feature type="transmembrane region" description="Helical" evidence="6">
    <location>
        <begin position="90"/>
        <end position="111"/>
    </location>
</feature>
<evidence type="ECO:0000256" key="1">
    <source>
        <dbReference type="ARBA" id="ARBA00004141"/>
    </source>
</evidence>
<dbReference type="InterPro" id="IPR013901">
    <property type="entry name" value="Anthrone_oxy"/>
</dbReference>
<dbReference type="Proteomes" id="UP000696280">
    <property type="component" value="Unassembled WGS sequence"/>
</dbReference>
<name>A0A9N9L2I9_9HELO</name>
<evidence type="ECO:0000256" key="4">
    <source>
        <dbReference type="ARBA" id="ARBA00023136"/>
    </source>
</evidence>
<dbReference type="GO" id="GO:0016020">
    <property type="term" value="C:membrane"/>
    <property type="evidence" value="ECO:0007669"/>
    <property type="project" value="UniProtKB-SubCell"/>
</dbReference>
<feature type="transmembrane region" description="Helical" evidence="6">
    <location>
        <begin position="58"/>
        <end position="78"/>
    </location>
</feature>
<evidence type="ECO:0000256" key="5">
    <source>
        <dbReference type="ARBA" id="ARBA00034313"/>
    </source>
</evidence>
<protein>
    <recommendedName>
        <fullName evidence="9">DUF1772-domain-containing protein</fullName>
    </recommendedName>
</protein>
<keyword evidence="8" id="KW-1185">Reference proteome</keyword>
<dbReference type="OrthoDB" id="5954308at2759"/>
<reference evidence="7" key="1">
    <citation type="submission" date="2021-07" db="EMBL/GenBank/DDBJ databases">
        <authorList>
            <person name="Durling M."/>
        </authorList>
    </citation>
    <scope>NUCLEOTIDE SEQUENCE</scope>
</reference>
<evidence type="ECO:0008006" key="9">
    <source>
        <dbReference type="Google" id="ProtNLM"/>
    </source>
</evidence>
<accession>A0A9N9L2I9</accession>
<dbReference type="Pfam" id="PF08592">
    <property type="entry name" value="Anthrone_oxy"/>
    <property type="match status" value="1"/>
</dbReference>
<evidence type="ECO:0000256" key="2">
    <source>
        <dbReference type="ARBA" id="ARBA00022692"/>
    </source>
</evidence>
<dbReference type="PANTHER" id="PTHR35042">
    <property type="entry name" value="ANTHRONE OXYGENASE ENCC"/>
    <property type="match status" value="1"/>
</dbReference>
<feature type="transmembrane region" description="Helical" evidence="6">
    <location>
        <begin position="20"/>
        <end position="38"/>
    </location>
</feature>
<comment type="subcellular location">
    <subcellularLocation>
        <location evidence="1">Membrane</location>
        <topology evidence="1">Multi-pass membrane protein</topology>
    </subcellularLocation>
</comment>
<evidence type="ECO:0000256" key="3">
    <source>
        <dbReference type="ARBA" id="ARBA00022989"/>
    </source>
</evidence>
<organism evidence="7 8">
    <name type="scientific">Hymenoscyphus fraxineus</name>
    <dbReference type="NCBI Taxonomy" id="746836"/>
    <lineage>
        <taxon>Eukaryota</taxon>
        <taxon>Fungi</taxon>
        <taxon>Dikarya</taxon>
        <taxon>Ascomycota</taxon>
        <taxon>Pezizomycotina</taxon>
        <taxon>Leotiomycetes</taxon>
        <taxon>Helotiales</taxon>
        <taxon>Helotiaceae</taxon>
        <taxon>Hymenoscyphus</taxon>
    </lineage>
</organism>
<keyword evidence="4 6" id="KW-0472">Membrane</keyword>
<comment type="similarity">
    <text evidence="5">Belongs to the anthrone oxygenase family.</text>
</comment>
<dbReference type="EMBL" id="CAJVRL010000087">
    <property type="protein sequence ID" value="CAG8959020.1"/>
    <property type="molecule type" value="Genomic_DNA"/>
</dbReference>
<proteinExistence type="inferred from homology"/>
<keyword evidence="3 6" id="KW-1133">Transmembrane helix</keyword>
<dbReference type="AlphaFoldDB" id="A0A9N9L2I9"/>
<gene>
    <name evidence="7" type="ORF">HYFRA_00012180</name>
</gene>
<dbReference type="PANTHER" id="PTHR35042:SF1">
    <property type="entry name" value="DUF1772-DOMAIN-CONTAINING PROTEIN"/>
    <property type="match status" value="1"/>
</dbReference>
<comment type="caution">
    <text evidence="7">The sequence shown here is derived from an EMBL/GenBank/DDBJ whole genome shotgun (WGS) entry which is preliminary data.</text>
</comment>